<sequence length="29" mass="3402">MTPHIRTYSTLTLKWMHLTALELFTLGLL</sequence>
<protein>
    <submittedName>
        <fullName evidence="1">Uncharacterized protein</fullName>
    </submittedName>
</protein>
<dbReference type="AlphaFoldDB" id="A0A0A9GI91"/>
<reference evidence="1" key="1">
    <citation type="submission" date="2014-09" db="EMBL/GenBank/DDBJ databases">
        <authorList>
            <person name="Magalhaes I.L.F."/>
            <person name="Oliveira U."/>
            <person name="Santos F.R."/>
            <person name="Vidigal T.H.D.A."/>
            <person name="Brescovit A.D."/>
            <person name="Santos A.J."/>
        </authorList>
    </citation>
    <scope>NUCLEOTIDE SEQUENCE</scope>
    <source>
        <tissue evidence="1">Shoot tissue taken approximately 20 cm above the soil surface</tissue>
    </source>
</reference>
<reference evidence="1" key="2">
    <citation type="journal article" date="2015" name="Data Brief">
        <title>Shoot transcriptome of the giant reed, Arundo donax.</title>
        <authorList>
            <person name="Barrero R.A."/>
            <person name="Guerrero F.D."/>
            <person name="Moolhuijzen P."/>
            <person name="Goolsby J.A."/>
            <person name="Tidwell J."/>
            <person name="Bellgard S.E."/>
            <person name="Bellgard M.I."/>
        </authorList>
    </citation>
    <scope>NUCLEOTIDE SEQUENCE</scope>
    <source>
        <tissue evidence="1">Shoot tissue taken approximately 20 cm above the soil surface</tissue>
    </source>
</reference>
<evidence type="ECO:0000313" key="1">
    <source>
        <dbReference type="EMBL" id="JAE24850.1"/>
    </source>
</evidence>
<accession>A0A0A9GI91</accession>
<proteinExistence type="predicted"/>
<name>A0A0A9GI91_ARUDO</name>
<dbReference type="EMBL" id="GBRH01173046">
    <property type="protein sequence ID" value="JAE24850.1"/>
    <property type="molecule type" value="Transcribed_RNA"/>
</dbReference>
<organism evidence="1">
    <name type="scientific">Arundo donax</name>
    <name type="common">Giant reed</name>
    <name type="synonym">Donax arundinaceus</name>
    <dbReference type="NCBI Taxonomy" id="35708"/>
    <lineage>
        <taxon>Eukaryota</taxon>
        <taxon>Viridiplantae</taxon>
        <taxon>Streptophyta</taxon>
        <taxon>Embryophyta</taxon>
        <taxon>Tracheophyta</taxon>
        <taxon>Spermatophyta</taxon>
        <taxon>Magnoliopsida</taxon>
        <taxon>Liliopsida</taxon>
        <taxon>Poales</taxon>
        <taxon>Poaceae</taxon>
        <taxon>PACMAD clade</taxon>
        <taxon>Arundinoideae</taxon>
        <taxon>Arundineae</taxon>
        <taxon>Arundo</taxon>
    </lineage>
</organism>